<feature type="region of interest" description="Disordered" evidence="3">
    <location>
        <begin position="1"/>
        <end position="34"/>
    </location>
</feature>
<dbReference type="AlphaFoldDB" id="A0AAN6N9A6"/>
<keyword evidence="4" id="KW-0472">Membrane</keyword>
<dbReference type="InterPro" id="IPR020846">
    <property type="entry name" value="MFS_dom"/>
</dbReference>
<keyword evidence="4" id="KW-0812">Transmembrane</keyword>
<feature type="transmembrane region" description="Helical" evidence="4">
    <location>
        <begin position="49"/>
        <end position="67"/>
    </location>
</feature>
<dbReference type="SUPFAM" id="SSF103473">
    <property type="entry name" value="MFS general substrate transporter"/>
    <property type="match status" value="1"/>
</dbReference>
<dbReference type="EMBL" id="MU853788">
    <property type="protein sequence ID" value="KAK3941006.1"/>
    <property type="molecule type" value="Genomic_DNA"/>
</dbReference>
<proteinExistence type="inferred from homology"/>
<feature type="transmembrane region" description="Helical" evidence="4">
    <location>
        <begin position="318"/>
        <end position="341"/>
    </location>
</feature>
<organism evidence="6 7">
    <name type="scientific">Diplogelasinospora grovesii</name>
    <dbReference type="NCBI Taxonomy" id="303347"/>
    <lineage>
        <taxon>Eukaryota</taxon>
        <taxon>Fungi</taxon>
        <taxon>Dikarya</taxon>
        <taxon>Ascomycota</taxon>
        <taxon>Pezizomycotina</taxon>
        <taxon>Sordariomycetes</taxon>
        <taxon>Sordariomycetidae</taxon>
        <taxon>Sordariales</taxon>
        <taxon>Diplogelasinosporaceae</taxon>
        <taxon>Diplogelasinospora</taxon>
    </lineage>
</organism>
<sequence length="487" mass="50917">MASSGIELTSRHVITDPTPVNAPQSSDPEVDDEAAAPVQLPPVARREQASVLLSAFLTICLTIGYNQTYGVFQEYYLSSTQTLLNPPPSSLPNPPTAELAFVGTLGAGLTWAGSIFVNPLISRIEHSHYNHSHLSDPSSRSLFHRLGVKHVTILGVALMCCGFLLASFAMTVTQLLLTQGLLYGIGSSLLYFPLLGPAPEYFTKHRATALGLILSGGGVGGLVLSPALRSLLSTLGAAWTLRVLAGLSLVVGLPVALAVPPSRFPTSQTGTTVARRRTHIQRSLLSQPAFLLSAVAAFTQAAGAQLPLTFIPSYSVSLGFSAGTGATLLATANVVNAVARVITGYAGDRFGRLNALVVSLLGAVAAVFGLWLGSVSEGSNGGRLWLAFVVLYSVSAGGYYALFPATIADVFGIRSYAAVNGFIYFIRGCGTMVGSPVGGTLLGKDSGGSGQYANVVYWDGALLLGSAVCILGVRWADAVRRGWMWRA</sequence>
<reference evidence="7" key="1">
    <citation type="journal article" date="2023" name="Mol. Phylogenet. Evol.">
        <title>Genome-scale phylogeny and comparative genomics of the fungal order Sordariales.</title>
        <authorList>
            <person name="Hensen N."/>
            <person name="Bonometti L."/>
            <person name="Westerberg I."/>
            <person name="Brannstrom I.O."/>
            <person name="Guillou S."/>
            <person name="Cros-Aarteil S."/>
            <person name="Calhoun S."/>
            <person name="Haridas S."/>
            <person name="Kuo A."/>
            <person name="Mondo S."/>
            <person name="Pangilinan J."/>
            <person name="Riley R."/>
            <person name="LaButti K."/>
            <person name="Andreopoulos B."/>
            <person name="Lipzen A."/>
            <person name="Chen C."/>
            <person name="Yan M."/>
            <person name="Daum C."/>
            <person name="Ng V."/>
            <person name="Clum A."/>
            <person name="Steindorff A."/>
            <person name="Ohm R.A."/>
            <person name="Martin F."/>
            <person name="Silar P."/>
            <person name="Natvig D.O."/>
            <person name="Lalanne C."/>
            <person name="Gautier V."/>
            <person name="Ament-Velasquez S.L."/>
            <person name="Kruys A."/>
            <person name="Hutchinson M.I."/>
            <person name="Powell A.J."/>
            <person name="Barry K."/>
            <person name="Miller A.N."/>
            <person name="Grigoriev I.V."/>
            <person name="Debuchy R."/>
            <person name="Gladieux P."/>
            <person name="Hiltunen Thoren M."/>
            <person name="Johannesson H."/>
        </authorList>
    </citation>
    <scope>NUCLEOTIDE SEQUENCE [LARGE SCALE GENOMIC DNA]</scope>
    <source>
        <strain evidence="7">CBS 340.73</strain>
    </source>
</reference>
<dbReference type="PANTHER" id="PTHR11360:SF302">
    <property type="entry name" value="MAJOR FACILITATOR SUPERFAMILY (MFS) PROFILE DOMAIN-CONTAINING PROTEIN"/>
    <property type="match status" value="1"/>
</dbReference>
<feature type="transmembrane region" description="Helical" evidence="4">
    <location>
        <begin position="151"/>
        <end position="170"/>
    </location>
</feature>
<feature type="transmembrane region" description="Helical" evidence="4">
    <location>
        <begin position="176"/>
        <end position="195"/>
    </location>
</feature>
<dbReference type="Proteomes" id="UP001303473">
    <property type="component" value="Unassembled WGS sequence"/>
</dbReference>
<feature type="transmembrane region" description="Helical" evidence="4">
    <location>
        <begin position="384"/>
        <end position="403"/>
    </location>
</feature>
<feature type="transmembrane region" description="Helical" evidence="4">
    <location>
        <begin position="415"/>
        <end position="435"/>
    </location>
</feature>
<dbReference type="InterPro" id="IPR011701">
    <property type="entry name" value="MFS"/>
</dbReference>
<comment type="caution">
    <text evidence="6">The sequence shown here is derived from an EMBL/GenBank/DDBJ whole genome shotgun (WGS) entry which is preliminary data.</text>
</comment>
<feature type="transmembrane region" description="Helical" evidence="4">
    <location>
        <begin position="99"/>
        <end position="121"/>
    </location>
</feature>
<evidence type="ECO:0000313" key="7">
    <source>
        <dbReference type="Proteomes" id="UP001303473"/>
    </source>
</evidence>
<evidence type="ECO:0000256" key="4">
    <source>
        <dbReference type="SAM" id="Phobius"/>
    </source>
</evidence>
<comment type="similarity">
    <text evidence="2">Belongs to the major facilitator superfamily. Monocarboxylate porter (TC 2.A.1.13) family.</text>
</comment>
<feature type="domain" description="Major facilitator superfamily (MFS) profile" evidence="5">
    <location>
        <begin position="289"/>
        <end position="487"/>
    </location>
</feature>
<feature type="transmembrane region" description="Helical" evidence="4">
    <location>
        <begin position="455"/>
        <end position="476"/>
    </location>
</feature>
<dbReference type="GO" id="GO:0022857">
    <property type="term" value="F:transmembrane transporter activity"/>
    <property type="evidence" value="ECO:0007669"/>
    <property type="project" value="InterPro"/>
</dbReference>
<evidence type="ECO:0000256" key="1">
    <source>
        <dbReference type="ARBA" id="ARBA00004141"/>
    </source>
</evidence>
<gene>
    <name evidence="6" type="ORF">QBC46DRAFT_383836</name>
</gene>
<accession>A0AAN6N9A6</accession>
<evidence type="ECO:0000256" key="3">
    <source>
        <dbReference type="SAM" id="MobiDB-lite"/>
    </source>
</evidence>
<evidence type="ECO:0000259" key="5">
    <source>
        <dbReference type="PROSITE" id="PS50850"/>
    </source>
</evidence>
<keyword evidence="7" id="KW-1185">Reference proteome</keyword>
<feature type="transmembrane region" description="Helical" evidence="4">
    <location>
        <begin position="239"/>
        <end position="259"/>
    </location>
</feature>
<comment type="subcellular location">
    <subcellularLocation>
        <location evidence="1">Membrane</location>
        <topology evidence="1">Multi-pass membrane protein</topology>
    </subcellularLocation>
</comment>
<dbReference type="InterPro" id="IPR050327">
    <property type="entry name" value="Proton-linked_MCT"/>
</dbReference>
<dbReference type="PANTHER" id="PTHR11360">
    <property type="entry name" value="MONOCARBOXYLATE TRANSPORTER"/>
    <property type="match status" value="1"/>
</dbReference>
<dbReference type="GO" id="GO:0016020">
    <property type="term" value="C:membrane"/>
    <property type="evidence" value="ECO:0007669"/>
    <property type="project" value="UniProtKB-SubCell"/>
</dbReference>
<dbReference type="PROSITE" id="PS50850">
    <property type="entry name" value="MFS"/>
    <property type="match status" value="1"/>
</dbReference>
<dbReference type="Pfam" id="PF07690">
    <property type="entry name" value="MFS_1"/>
    <property type="match status" value="1"/>
</dbReference>
<name>A0AAN6N9A6_9PEZI</name>
<feature type="transmembrane region" description="Helical" evidence="4">
    <location>
        <begin position="207"/>
        <end position="227"/>
    </location>
</feature>
<evidence type="ECO:0000313" key="6">
    <source>
        <dbReference type="EMBL" id="KAK3941006.1"/>
    </source>
</evidence>
<keyword evidence="4" id="KW-1133">Transmembrane helix</keyword>
<protein>
    <submittedName>
        <fullName evidence="6">Monocarboxylate transporter</fullName>
    </submittedName>
</protein>
<feature type="transmembrane region" description="Helical" evidence="4">
    <location>
        <begin position="353"/>
        <end position="372"/>
    </location>
</feature>
<feature type="transmembrane region" description="Helical" evidence="4">
    <location>
        <begin position="284"/>
        <end position="306"/>
    </location>
</feature>
<dbReference type="Gene3D" id="1.20.1250.20">
    <property type="entry name" value="MFS general substrate transporter like domains"/>
    <property type="match status" value="1"/>
</dbReference>
<dbReference type="InterPro" id="IPR036259">
    <property type="entry name" value="MFS_trans_sf"/>
</dbReference>
<evidence type="ECO:0000256" key="2">
    <source>
        <dbReference type="ARBA" id="ARBA00006727"/>
    </source>
</evidence>